<dbReference type="InterPro" id="IPR003660">
    <property type="entry name" value="HAMP_dom"/>
</dbReference>
<protein>
    <submittedName>
        <fullName evidence="13">HAMP domain-containing protein</fullName>
    </submittedName>
</protein>
<sequence>MGSIQKKLITTVLVMFLISLSALGGLNYWEAKQVISAQVEQEMAEMATNGANDIGDWFESRKAELHMLASTPVLESGDKAAIAPNLVNADKDNDLFDGVAYASPDGALITSTGVTSSVTDRGYFQEALRGESVISDPLVNKVTNRLVSVIAVPVKVDGRVTGVLIGNINMEDISKRVLAIKVGQSGYALVAQRDGLTIIHPDPEVAMKANPLTDPQADPGRKAITERLINGGKGIEILQAKGVERYYAYAPVPGLRWALAVTVPVSEVTGQLSRLTIISVITTVVVLVLAGAIFAWYARRIAKPIQMLEMAANRIAAGELAVTNLEIDTNDEIGRLGQSFEQMAHNLRSLIVKVNGATEQVATSAELLTASSDQSAQAAQHIANSIITVSTAVDEQLGATNETASVVEEISASIQQVAANVNQVSMQSGQAAERAQRGAQAVSRAVSQMGRIEETVNSSAKVVAKLGERSKEIGQIVDAISGIAGQTNLLALNAAIEAARAGEQGRGFAVVAEEVRKLAEQSQEAAQQIAQLIGEIQSDTGKAVSAMNEGTQVVKTGAEMVNDAGAAFQEIASLVTDVSEQVKVTSVSIQEIASGSQQIVGSVKRIDDLSRNSAGEAQTVSAAAEEQLAAIQEITASSHTLANMVEEMKAAIGKFSL</sequence>
<dbReference type="CDD" id="cd11386">
    <property type="entry name" value="MCP_signal"/>
    <property type="match status" value="1"/>
</dbReference>
<dbReference type="Pfam" id="PF00015">
    <property type="entry name" value="MCPsignal"/>
    <property type="match status" value="1"/>
</dbReference>
<proteinExistence type="inferred from homology"/>
<dbReference type="Proteomes" id="UP000471031">
    <property type="component" value="Unassembled WGS sequence"/>
</dbReference>
<evidence type="ECO:0000256" key="3">
    <source>
        <dbReference type="ARBA" id="ARBA00022500"/>
    </source>
</evidence>
<feature type="domain" description="HAMP" evidence="12">
    <location>
        <begin position="299"/>
        <end position="352"/>
    </location>
</feature>
<feature type="transmembrane region" description="Helical" evidence="10">
    <location>
        <begin position="275"/>
        <end position="298"/>
    </location>
</feature>
<dbReference type="PROSITE" id="PS50111">
    <property type="entry name" value="CHEMOTAXIS_TRANSDUC_2"/>
    <property type="match status" value="1"/>
</dbReference>
<evidence type="ECO:0000313" key="14">
    <source>
        <dbReference type="Proteomes" id="UP000471031"/>
    </source>
</evidence>
<keyword evidence="2" id="KW-1003">Cell membrane</keyword>
<dbReference type="CDD" id="cd06225">
    <property type="entry name" value="HAMP"/>
    <property type="match status" value="1"/>
</dbReference>
<dbReference type="InterPro" id="IPR004089">
    <property type="entry name" value="MCPsignal_dom"/>
</dbReference>
<keyword evidence="14" id="KW-1185">Reference proteome</keyword>
<dbReference type="GO" id="GO:0005886">
    <property type="term" value="C:plasma membrane"/>
    <property type="evidence" value="ECO:0007669"/>
    <property type="project" value="UniProtKB-SubCell"/>
</dbReference>
<reference evidence="13 14" key="1">
    <citation type="submission" date="2020-01" db="EMBL/GenBank/DDBJ databases">
        <title>Whole genome sequence of Heliobacterium gestii DSM 11169.</title>
        <authorList>
            <person name="Kyndt J.A."/>
            <person name="Meyer T.E."/>
        </authorList>
    </citation>
    <scope>NUCLEOTIDE SEQUENCE [LARGE SCALE GENOMIC DNA]</scope>
    <source>
        <strain evidence="13 14">DSM 11169</strain>
    </source>
</reference>
<dbReference type="InterPro" id="IPR029151">
    <property type="entry name" value="Sensor-like_sf"/>
</dbReference>
<dbReference type="CDD" id="cd12914">
    <property type="entry name" value="PDC1_DGC_like"/>
    <property type="match status" value="1"/>
</dbReference>
<comment type="subcellular location">
    <subcellularLocation>
        <location evidence="1">Cell membrane</location>
        <topology evidence="1">Multi-pass membrane protein</topology>
    </subcellularLocation>
</comment>
<keyword evidence="3" id="KW-0145">Chemotaxis</keyword>
<dbReference type="InterPro" id="IPR033479">
    <property type="entry name" value="dCache_1"/>
</dbReference>
<comment type="similarity">
    <text evidence="8">Belongs to the methyl-accepting chemotaxis (MCP) protein family.</text>
</comment>
<dbReference type="EMBL" id="WXEX01000017">
    <property type="protein sequence ID" value="MZP44482.1"/>
    <property type="molecule type" value="Genomic_DNA"/>
</dbReference>
<dbReference type="PANTHER" id="PTHR32089:SF112">
    <property type="entry name" value="LYSOZYME-LIKE PROTEIN-RELATED"/>
    <property type="match status" value="1"/>
</dbReference>
<evidence type="ECO:0000256" key="4">
    <source>
        <dbReference type="ARBA" id="ARBA00022692"/>
    </source>
</evidence>
<keyword evidence="7 9" id="KW-0807">Transducer</keyword>
<comment type="caution">
    <text evidence="13">The sequence shown here is derived from an EMBL/GenBank/DDBJ whole genome shotgun (WGS) entry which is preliminary data.</text>
</comment>
<dbReference type="PANTHER" id="PTHR32089">
    <property type="entry name" value="METHYL-ACCEPTING CHEMOTAXIS PROTEIN MCPB"/>
    <property type="match status" value="1"/>
</dbReference>
<dbReference type="SUPFAM" id="SSF58104">
    <property type="entry name" value="Methyl-accepting chemotaxis protein (MCP) signaling domain"/>
    <property type="match status" value="1"/>
</dbReference>
<dbReference type="SMART" id="SM00304">
    <property type="entry name" value="HAMP"/>
    <property type="match status" value="1"/>
</dbReference>
<dbReference type="OrthoDB" id="9810264at2"/>
<dbReference type="Gene3D" id="3.30.450.20">
    <property type="entry name" value="PAS domain"/>
    <property type="match status" value="1"/>
</dbReference>
<dbReference type="CDD" id="cd12912">
    <property type="entry name" value="PDC2_MCP_like"/>
    <property type="match status" value="1"/>
</dbReference>
<keyword evidence="6 10" id="KW-0472">Membrane</keyword>
<keyword evidence="5 10" id="KW-1133">Transmembrane helix</keyword>
<evidence type="ECO:0000259" key="12">
    <source>
        <dbReference type="PROSITE" id="PS50885"/>
    </source>
</evidence>
<keyword evidence="4 10" id="KW-0812">Transmembrane</keyword>
<evidence type="ECO:0000256" key="1">
    <source>
        <dbReference type="ARBA" id="ARBA00004651"/>
    </source>
</evidence>
<dbReference type="Pfam" id="PF02743">
    <property type="entry name" value="dCache_1"/>
    <property type="match status" value="1"/>
</dbReference>
<evidence type="ECO:0000256" key="7">
    <source>
        <dbReference type="ARBA" id="ARBA00023224"/>
    </source>
</evidence>
<accession>A0A845LCT9</accession>
<gene>
    <name evidence="13" type="ORF">GTO89_15730</name>
</gene>
<dbReference type="AlphaFoldDB" id="A0A845LCT9"/>
<dbReference type="PROSITE" id="PS50885">
    <property type="entry name" value="HAMP"/>
    <property type="match status" value="1"/>
</dbReference>
<feature type="domain" description="Methyl-accepting transducer" evidence="11">
    <location>
        <begin position="371"/>
        <end position="607"/>
    </location>
</feature>
<dbReference type="Pfam" id="PF00672">
    <property type="entry name" value="HAMP"/>
    <property type="match status" value="1"/>
</dbReference>
<dbReference type="Gene3D" id="6.10.340.10">
    <property type="match status" value="1"/>
</dbReference>
<evidence type="ECO:0000256" key="6">
    <source>
        <dbReference type="ARBA" id="ARBA00023136"/>
    </source>
</evidence>
<dbReference type="GO" id="GO:0006935">
    <property type="term" value="P:chemotaxis"/>
    <property type="evidence" value="ECO:0007669"/>
    <property type="project" value="UniProtKB-KW"/>
</dbReference>
<evidence type="ECO:0000313" key="13">
    <source>
        <dbReference type="EMBL" id="MZP44482.1"/>
    </source>
</evidence>
<name>A0A845LCT9_HELGE</name>
<evidence type="ECO:0000256" key="9">
    <source>
        <dbReference type="PROSITE-ProRule" id="PRU00284"/>
    </source>
</evidence>
<evidence type="ECO:0000256" key="5">
    <source>
        <dbReference type="ARBA" id="ARBA00022989"/>
    </source>
</evidence>
<evidence type="ECO:0000256" key="2">
    <source>
        <dbReference type="ARBA" id="ARBA00022475"/>
    </source>
</evidence>
<dbReference type="Gene3D" id="1.10.287.950">
    <property type="entry name" value="Methyl-accepting chemotaxis protein"/>
    <property type="match status" value="1"/>
</dbReference>
<evidence type="ECO:0000256" key="10">
    <source>
        <dbReference type="SAM" id="Phobius"/>
    </source>
</evidence>
<evidence type="ECO:0000256" key="8">
    <source>
        <dbReference type="ARBA" id="ARBA00029447"/>
    </source>
</evidence>
<evidence type="ECO:0000259" key="11">
    <source>
        <dbReference type="PROSITE" id="PS50111"/>
    </source>
</evidence>
<dbReference type="FunFam" id="1.10.287.950:FF:000001">
    <property type="entry name" value="Methyl-accepting chemotaxis sensory transducer"/>
    <property type="match status" value="1"/>
</dbReference>
<dbReference type="SMART" id="SM00283">
    <property type="entry name" value="MA"/>
    <property type="match status" value="1"/>
</dbReference>
<dbReference type="SUPFAM" id="SSF103190">
    <property type="entry name" value="Sensory domain-like"/>
    <property type="match status" value="1"/>
</dbReference>
<organism evidence="13 14">
    <name type="scientific">Heliomicrobium gestii</name>
    <name type="common">Heliobacterium gestii</name>
    <dbReference type="NCBI Taxonomy" id="2699"/>
    <lineage>
        <taxon>Bacteria</taxon>
        <taxon>Bacillati</taxon>
        <taxon>Bacillota</taxon>
        <taxon>Clostridia</taxon>
        <taxon>Eubacteriales</taxon>
        <taxon>Heliobacteriaceae</taxon>
        <taxon>Heliomicrobium</taxon>
    </lineage>
</organism>
<dbReference type="GO" id="GO:0007165">
    <property type="term" value="P:signal transduction"/>
    <property type="evidence" value="ECO:0007669"/>
    <property type="project" value="UniProtKB-KW"/>
</dbReference>
<dbReference type="RefSeq" id="WP_161263050.1">
    <property type="nucleotide sequence ID" value="NZ_JAFBDC010000018.1"/>
</dbReference>